<organism evidence="5 6">
    <name type="scientific">Sulfitobacter brevis</name>
    <dbReference type="NCBI Taxonomy" id="74348"/>
    <lineage>
        <taxon>Bacteria</taxon>
        <taxon>Pseudomonadati</taxon>
        <taxon>Pseudomonadota</taxon>
        <taxon>Alphaproteobacteria</taxon>
        <taxon>Rhodobacterales</taxon>
        <taxon>Roseobacteraceae</taxon>
        <taxon>Sulfitobacter</taxon>
    </lineage>
</organism>
<dbReference type="RefSeq" id="WP_093923343.1">
    <property type="nucleotide sequence ID" value="NZ_FOMW01000005.1"/>
</dbReference>
<keyword evidence="4" id="KW-0802">TPR repeat</keyword>
<dbReference type="PANTHER" id="PTHR16263:SF4">
    <property type="entry name" value="TETRATRICOPEPTIDE REPEAT PROTEIN 38"/>
    <property type="match status" value="1"/>
</dbReference>
<evidence type="ECO:0000256" key="2">
    <source>
        <dbReference type="ARBA" id="ARBA00019992"/>
    </source>
</evidence>
<dbReference type="EMBL" id="FOMW01000005">
    <property type="protein sequence ID" value="SFE12610.1"/>
    <property type="molecule type" value="Genomic_DNA"/>
</dbReference>
<proteinExistence type="inferred from homology"/>
<dbReference type="Gene3D" id="1.25.40.10">
    <property type="entry name" value="Tetratricopeptide repeat domain"/>
    <property type="match status" value="1"/>
</dbReference>
<dbReference type="InterPro" id="IPR033891">
    <property type="entry name" value="TTC38"/>
</dbReference>
<dbReference type="Proteomes" id="UP000198977">
    <property type="component" value="Unassembled WGS sequence"/>
</dbReference>
<evidence type="ECO:0000313" key="6">
    <source>
        <dbReference type="Proteomes" id="UP000198977"/>
    </source>
</evidence>
<evidence type="ECO:0000256" key="1">
    <source>
        <dbReference type="ARBA" id="ARBA00005857"/>
    </source>
</evidence>
<evidence type="ECO:0000313" key="5">
    <source>
        <dbReference type="EMBL" id="SFE12610.1"/>
    </source>
</evidence>
<accession>A0A1I1Y460</accession>
<dbReference type="AlphaFoldDB" id="A0A1I1Y460"/>
<protein>
    <recommendedName>
        <fullName evidence="2">Tetratricopeptide repeat protein 38</fullName>
    </recommendedName>
</protein>
<dbReference type="STRING" id="74348.SAMN04488523_10578"/>
<evidence type="ECO:0000256" key="3">
    <source>
        <dbReference type="ARBA" id="ARBA00022737"/>
    </source>
</evidence>
<sequence length="460" mass="50276">MTTDLYGLPITASTAATEAAINDFIHGFIAYEQKATGIIAAADADPECGLANAYAAMLWMFLEHPVAPAKAAPYLARARAAPQGTAREQAVIDVVGYWVDGDIPAVLTGCDAITTEHPRDMGMLKLAQYHLFNLGDAAGMLRMALKALPDAADISYVHGMIAFGYEQCHLLDQAEVAARHAMSLRHDEPWAHHALAHVMLTQGRVAEGATFLESVAPTWQPLNSFMRSHNWWHLALFYLSQGRHDEVRNAYDTHIWGLAKDYSQDQAGAASILARMEFAGVDVGDRWADVAAHVAARGIDTVNPFLTLQYLYALGRTRHGEAKMLLRAIEERAATAERFEHAAWAEVALPAARGILAYCEGDLSTAIRQLGQRLPRMAECGGSHAQRDLFEQIHLDALVRDGRASAAQQVLEMRRTYDPDGVPLNLLLGDIYDQTGLPDLAEIARARAARTRAEFQTASG</sequence>
<comment type="similarity">
    <text evidence="1">Belongs to the TTC38 family.</text>
</comment>
<dbReference type="OrthoDB" id="9815900at2"/>
<evidence type="ECO:0000256" key="4">
    <source>
        <dbReference type="ARBA" id="ARBA00022803"/>
    </source>
</evidence>
<gene>
    <name evidence="5" type="ORF">SAMN04488523_10578</name>
</gene>
<dbReference type="InterPro" id="IPR011990">
    <property type="entry name" value="TPR-like_helical_dom_sf"/>
</dbReference>
<keyword evidence="6" id="KW-1185">Reference proteome</keyword>
<dbReference type="CDD" id="cd05804">
    <property type="entry name" value="StaR_like"/>
    <property type="match status" value="1"/>
</dbReference>
<dbReference type="PANTHER" id="PTHR16263">
    <property type="entry name" value="TETRATRICOPEPTIDE REPEAT PROTEIN 38"/>
    <property type="match status" value="1"/>
</dbReference>
<reference evidence="6" key="1">
    <citation type="submission" date="2016-10" db="EMBL/GenBank/DDBJ databases">
        <authorList>
            <person name="Varghese N."/>
            <person name="Submissions S."/>
        </authorList>
    </citation>
    <scope>NUCLEOTIDE SEQUENCE [LARGE SCALE GENOMIC DNA]</scope>
    <source>
        <strain evidence="6">DSM 11443</strain>
    </source>
</reference>
<name>A0A1I1Y460_9RHOB</name>
<keyword evidence="3" id="KW-0677">Repeat</keyword>
<dbReference type="SUPFAM" id="SSF48452">
    <property type="entry name" value="TPR-like"/>
    <property type="match status" value="1"/>
</dbReference>